<dbReference type="AlphaFoldDB" id="A0A5B7D959"/>
<proteinExistence type="predicted"/>
<protein>
    <submittedName>
        <fullName evidence="1">Uncharacterized protein</fullName>
    </submittedName>
</protein>
<name>A0A5B7D959_PORTR</name>
<evidence type="ECO:0000313" key="1">
    <source>
        <dbReference type="EMBL" id="MPC17757.1"/>
    </source>
</evidence>
<gene>
    <name evidence="1" type="ORF">E2C01_010620</name>
</gene>
<sequence>MPGSRGGRVWGRPPPRIVFLRPPPVEPSKLDDGQPGSILERVWQAFGDWANGSNKSQGQSSDCELQEVVAHQEVQKETHKTLKHKWAQETQATVQVFIHSMCEQKAGGR</sequence>
<accession>A0A5B7D959</accession>
<dbReference type="Proteomes" id="UP000324222">
    <property type="component" value="Unassembled WGS sequence"/>
</dbReference>
<evidence type="ECO:0000313" key="2">
    <source>
        <dbReference type="Proteomes" id="UP000324222"/>
    </source>
</evidence>
<comment type="caution">
    <text evidence="1">The sequence shown here is derived from an EMBL/GenBank/DDBJ whole genome shotgun (WGS) entry which is preliminary data.</text>
</comment>
<dbReference type="EMBL" id="VSRR010000619">
    <property type="protein sequence ID" value="MPC17757.1"/>
    <property type="molecule type" value="Genomic_DNA"/>
</dbReference>
<reference evidence="1 2" key="1">
    <citation type="submission" date="2019-05" db="EMBL/GenBank/DDBJ databases">
        <title>Another draft genome of Portunus trituberculatus and its Hox gene families provides insights of decapod evolution.</title>
        <authorList>
            <person name="Jeong J.-H."/>
            <person name="Song I."/>
            <person name="Kim S."/>
            <person name="Choi T."/>
            <person name="Kim D."/>
            <person name="Ryu S."/>
            <person name="Kim W."/>
        </authorList>
    </citation>
    <scope>NUCLEOTIDE SEQUENCE [LARGE SCALE GENOMIC DNA]</scope>
    <source>
        <tissue evidence="1">Muscle</tissue>
    </source>
</reference>
<keyword evidence="2" id="KW-1185">Reference proteome</keyword>
<organism evidence="1 2">
    <name type="scientific">Portunus trituberculatus</name>
    <name type="common">Swimming crab</name>
    <name type="synonym">Neptunus trituberculatus</name>
    <dbReference type="NCBI Taxonomy" id="210409"/>
    <lineage>
        <taxon>Eukaryota</taxon>
        <taxon>Metazoa</taxon>
        <taxon>Ecdysozoa</taxon>
        <taxon>Arthropoda</taxon>
        <taxon>Crustacea</taxon>
        <taxon>Multicrustacea</taxon>
        <taxon>Malacostraca</taxon>
        <taxon>Eumalacostraca</taxon>
        <taxon>Eucarida</taxon>
        <taxon>Decapoda</taxon>
        <taxon>Pleocyemata</taxon>
        <taxon>Brachyura</taxon>
        <taxon>Eubrachyura</taxon>
        <taxon>Portunoidea</taxon>
        <taxon>Portunidae</taxon>
        <taxon>Portuninae</taxon>
        <taxon>Portunus</taxon>
    </lineage>
</organism>